<evidence type="ECO:0000256" key="1">
    <source>
        <dbReference type="SAM" id="MobiDB-lite"/>
    </source>
</evidence>
<dbReference type="EMBL" id="JANAVB010042819">
    <property type="protein sequence ID" value="KAJ6793684.1"/>
    <property type="molecule type" value="Genomic_DNA"/>
</dbReference>
<evidence type="ECO:0000313" key="5">
    <source>
        <dbReference type="Proteomes" id="UP001140949"/>
    </source>
</evidence>
<proteinExistence type="predicted"/>
<dbReference type="EMBL" id="JANAVB010007390">
    <property type="protein sequence ID" value="KAJ6843223.1"/>
    <property type="molecule type" value="Genomic_DNA"/>
</dbReference>
<dbReference type="AlphaFoldDB" id="A0AAX6HR85"/>
<feature type="region of interest" description="Disordered" evidence="1">
    <location>
        <begin position="26"/>
        <end position="64"/>
    </location>
</feature>
<evidence type="ECO:0000313" key="3">
    <source>
        <dbReference type="EMBL" id="KAJ6831192.1"/>
    </source>
</evidence>
<feature type="compositionally biased region" description="Polar residues" evidence="1">
    <location>
        <begin position="49"/>
        <end position="64"/>
    </location>
</feature>
<accession>A0AAX6HR85</accession>
<organism evidence="4 5">
    <name type="scientific">Iris pallida</name>
    <name type="common">Sweet iris</name>
    <dbReference type="NCBI Taxonomy" id="29817"/>
    <lineage>
        <taxon>Eukaryota</taxon>
        <taxon>Viridiplantae</taxon>
        <taxon>Streptophyta</taxon>
        <taxon>Embryophyta</taxon>
        <taxon>Tracheophyta</taxon>
        <taxon>Spermatophyta</taxon>
        <taxon>Magnoliopsida</taxon>
        <taxon>Liliopsida</taxon>
        <taxon>Asparagales</taxon>
        <taxon>Iridaceae</taxon>
        <taxon>Iridoideae</taxon>
        <taxon>Irideae</taxon>
        <taxon>Iris</taxon>
    </lineage>
</organism>
<keyword evidence="5" id="KW-1185">Reference proteome</keyword>
<evidence type="ECO:0000313" key="4">
    <source>
        <dbReference type="EMBL" id="KAJ6843223.1"/>
    </source>
</evidence>
<comment type="caution">
    <text evidence="4">The sequence shown here is derived from an EMBL/GenBank/DDBJ whole genome shotgun (WGS) entry which is preliminary data.</text>
</comment>
<sequence length="64" mass="7406">MILLRITWNEYRYVFELTCRRRFIGHGDDGKGVLDNADGRLQRSRIEPSSRSLCSPSNRAIATH</sequence>
<gene>
    <name evidence="2" type="ORF">M6B38_235525</name>
    <name evidence="4" type="ORF">M6B38_297645</name>
    <name evidence="3" type="ORF">M6B38_350770</name>
</gene>
<protein>
    <submittedName>
        <fullName evidence="4">Uncharacterized protein</fullName>
    </submittedName>
</protein>
<dbReference type="Proteomes" id="UP001140949">
    <property type="component" value="Unassembled WGS sequence"/>
</dbReference>
<feature type="compositionally biased region" description="Basic and acidic residues" evidence="1">
    <location>
        <begin position="26"/>
        <end position="48"/>
    </location>
</feature>
<name>A0AAX6HR85_IRIPA</name>
<dbReference type="EMBL" id="JANAVB010016999">
    <property type="protein sequence ID" value="KAJ6831192.1"/>
    <property type="molecule type" value="Genomic_DNA"/>
</dbReference>
<reference evidence="4" key="1">
    <citation type="journal article" date="2023" name="GigaByte">
        <title>Genome assembly of the bearded iris, Iris pallida Lam.</title>
        <authorList>
            <person name="Bruccoleri R.E."/>
            <person name="Oakeley E.J."/>
            <person name="Faust A.M.E."/>
            <person name="Altorfer M."/>
            <person name="Dessus-Babus S."/>
            <person name="Burckhardt D."/>
            <person name="Oertli M."/>
            <person name="Naumann U."/>
            <person name="Petersen F."/>
            <person name="Wong J."/>
        </authorList>
    </citation>
    <scope>NUCLEOTIDE SEQUENCE</scope>
    <source>
        <strain evidence="4">GSM-AAB239-AS_SAM_17_03QT</strain>
    </source>
</reference>
<reference evidence="4" key="2">
    <citation type="submission" date="2023-04" db="EMBL/GenBank/DDBJ databases">
        <authorList>
            <person name="Bruccoleri R.E."/>
            <person name="Oakeley E.J."/>
            <person name="Faust A.-M."/>
            <person name="Dessus-Babus S."/>
            <person name="Altorfer M."/>
            <person name="Burckhardt D."/>
            <person name="Oertli M."/>
            <person name="Naumann U."/>
            <person name="Petersen F."/>
            <person name="Wong J."/>
        </authorList>
    </citation>
    <scope>NUCLEOTIDE SEQUENCE</scope>
    <source>
        <strain evidence="4">GSM-AAB239-AS_SAM_17_03QT</strain>
        <tissue evidence="4">Leaf</tissue>
    </source>
</reference>
<evidence type="ECO:0000313" key="2">
    <source>
        <dbReference type="EMBL" id="KAJ6793684.1"/>
    </source>
</evidence>